<comment type="caution">
    <text evidence="2">The sequence shown here is derived from an EMBL/GenBank/DDBJ whole genome shotgun (WGS) entry which is preliminary data.</text>
</comment>
<evidence type="ECO:0008006" key="4">
    <source>
        <dbReference type="Google" id="ProtNLM"/>
    </source>
</evidence>
<organism evidence="2 3">
    <name type="scientific">Hirundo rustica rustica</name>
    <dbReference type="NCBI Taxonomy" id="333673"/>
    <lineage>
        <taxon>Eukaryota</taxon>
        <taxon>Metazoa</taxon>
        <taxon>Chordata</taxon>
        <taxon>Craniata</taxon>
        <taxon>Vertebrata</taxon>
        <taxon>Euteleostomi</taxon>
        <taxon>Archelosauria</taxon>
        <taxon>Archosauria</taxon>
        <taxon>Dinosauria</taxon>
        <taxon>Saurischia</taxon>
        <taxon>Theropoda</taxon>
        <taxon>Coelurosauria</taxon>
        <taxon>Aves</taxon>
        <taxon>Neognathae</taxon>
        <taxon>Neoaves</taxon>
        <taxon>Telluraves</taxon>
        <taxon>Australaves</taxon>
        <taxon>Passeriformes</taxon>
        <taxon>Sylvioidea</taxon>
        <taxon>Hirundinidae</taxon>
        <taxon>Hirundo</taxon>
    </lineage>
</organism>
<evidence type="ECO:0000256" key="1">
    <source>
        <dbReference type="SAM" id="MobiDB-lite"/>
    </source>
</evidence>
<sequence>MDSTGHRHPQQVCDDTKLSGAFDTPEGLDDIQRDLDRLEKWAYGNLMRVHKTKCKVLHLGQGRLGDEQMESSPAEKDLGVQVDERLDMTQQCALSAQKAKHVLGCIESSMGSRGRRGFCPSALLL</sequence>
<gene>
    <name evidence="2" type="ORF">DUI87_20696</name>
</gene>
<feature type="region of interest" description="Disordered" evidence="1">
    <location>
        <begin position="1"/>
        <end position="25"/>
    </location>
</feature>
<dbReference type="OrthoDB" id="8939918at2759"/>
<dbReference type="AlphaFoldDB" id="A0A3M0K8N3"/>
<evidence type="ECO:0000313" key="2">
    <source>
        <dbReference type="EMBL" id="RMC03497.1"/>
    </source>
</evidence>
<dbReference type="Proteomes" id="UP000269221">
    <property type="component" value="Unassembled WGS sequence"/>
</dbReference>
<proteinExistence type="predicted"/>
<keyword evidence="3" id="KW-1185">Reference proteome</keyword>
<dbReference type="STRING" id="333673.A0A3M0K8N3"/>
<evidence type="ECO:0000313" key="3">
    <source>
        <dbReference type="Proteomes" id="UP000269221"/>
    </source>
</evidence>
<dbReference type="PANTHER" id="PTHR33332">
    <property type="entry name" value="REVERSE TRANSCRIPTASE DOMAIN-CONTAINING PROTEIN"/>
    <property type="match status" value="1"/>
</dbReference>
<accession>A0A3M0K8N3</accession>
<reference evidence="2 3" key="1">
    <citation type="submission" date="2018-07" db="EMBL/GenBank/DDBJ databases">
        <title>A high quality draft genome assembly of the barn swallow (H. rustica rustica).</title>
        <authorList>
            <person name="Formenti G."/>
            <person name="Chiara M."/>
            <person name="Poveda L."/>
            <person name="Francoijs K.-J."/>
            <person name="Bonisoli-Alquati A."/>
            <person name="Canova L."/>
            <person name="Gianfranceschi L."/>
            <person name="Horner D.S."/>
            <person name="Saino N."/>
        </authorList>
    </citation>
    <scope>NUCLEOTIDE SEQUENCE [LARGE SCALE GENOMIC DNA]</scope>
    <source>
        <strain evidence="2">Chelidonia</strain>
        <tissue evidence="2">Blood</tissue>
    </source>
</reference>
<dbReference type="EMBL" id="QRBI01000131">
    <property type="protein sequence ID" value="RMC03497.1"/>
    <property type="molecule type" value="Genomic_DNA"/>
</dbReference>
<protein>
    <recommendedName>
        <fullName evidence="4">Rna-directed dna polymerase from mobile element jockey-like</fullName>
    </recommendedName>
</protein>
<name>A0A3M0K8N3_HIRRU</name>